<evidence type="ECO:0000256" key="7">
    <source>
        <dbReference type="SAM" id="MobiDB-lite"/>
    </source>
</evidence>
<keyword evidence="2" id="KW-1003">Cell membrane</keyword>
<protein>
    <submittedName>
        <fullName evidence="9">Variant surface glycoprotein 1130</fullName>
    </submittedName>
</protein>
<keyword evidence="5" id="KW-0325">Glycoprotein</keyword>
<dbReference type="Gene3D" id="1.10.470.10">
    <property type="entry name" value="Variant Surface Glycoprotein, subunit A, domain 2"/>
    <property type="match status" value="1"/>
</dbReference>
<dbReference type="InterPro" id="IPR001812">
    <property type="entry name" value="Trypano_VSG_A_N_dom"/>
</dbReference>
<evidence type="ECO:0000256" key="6">
    <source>
        <dbReference type="ARBA" id="ARBA00023288"/>
    </source>
</evidence>
<evidence type="ECO:0000256" key="5">
    <source>
        <dbReference type="ARBA" id="ARBA00023180"/>
    </source>
</evidence>
<dbReference type="GO" id="GO:0042783">
    <property type="term" value="P:symbiont-mediated evasion of host immune response"/>
    <property type="evidence" value="ECO:0007669"/>
    <property type="project" value="InterPro"/>
</dbReference>
<proteinExistence type="predicted"/>
<dbReference type="GO" id="GO:0098552">
    <property type="term" value="C:side of membrane"/>
    <property type="evidence" value="ECO:0007669"/>
    <property type="project" value="UniProtKB-KW"/>
</dbReference>
<dbReference type="VEuPathDB" id="TriTrypDB:Tb927.9.16500"/>
<dbReference type="AlphaFoldDB" id="M4SVK8"/>
<reference evidence="9" key="2">
    <citation type="journal article" date="2014" name="Mol. Biochem. Parasitol.">
        <title>Capturing the variant surface glycoprotein repertoire (the VSGnome) of Trypanosoma brucei Lister 427.</title>
        <authorList>
            <person name="Cross G.A."/>
            <person name="Kim H.S."/>
            <person name="Wickstead B."/>
        </authorList>
    </citation>
    <scope>NUCLEOTIDE SEQUENCE</scope>
    <source>
        <strain evidence="9">Lister 427</strain>
    </source>
</reference>
<evidence type="ECO:0000313" key="9">
    <source>
        <dbReference type="EMBL" id="AGH60069.1"/>
    </source>
</evidence>
<keyword evidence="3" id="KW-0336">GPI-anchor</keyword>
<reference evidence="9" key="1">
    <citation type="submission" date="2013-02" db="EMBL/GenBank/DDBJ databases">
        <authorList>
            <person name="Cross G.A.M."/>
            <person name="Kim H.-S."/>
            <person name="Wickstead B."/>
        </authorList>
    </citation>
    <scope>NUCLEOTIDE SEQUENCE</scope>
    <source>
        <strain evidence="9">Lister 427</strain>
    </source>
</reference>
<comment type="subcellular location">
    <subcellularLocation>
        <location evidence="1">Cell membrane</location>
        <topology evidence="1">Lipid-anchor</topology>
        <topology evidence="1">GPI-anchor</topology>
    </subcellularLocation>
</comment>
<evidence type="ECO:0000256" key="2">
    <source>
        <dbReference type="ARBA" id="ARBA00022475"/>
    </source>
</evidence>
<organism evidence="9">
    <name type="scientific">Trypanosoma brucei</name>
    <dbReference type="NCBI Taxonomy" id="5691"/>
    <lineage>
        <taxon>Eukaryota</taxon>
        <taxon>Discoba</taxon>
        <taxon>Euglenozoa</taxon>
        <taxon>Kinetoplastea</taxon>
        <taxon>Metakinetoplastina</taxon>
        <taxon>Trypanosomatida</taxon>
        <taxon>Trypanosomatidae</taxon>
        <taxon>Trypanosoma</taxon>
    </lineage>
</organism>
<dbReference type="VEuPathDB" id="TriTrypDB:Tb427_000187900"/>
<dbReference type="GO" id="GO:0005886">
    <property type="term" value="C:plasma membrane"/>
    <property type="evidence" value="ECO:0007669"/>
    <property type="project" value="UniProtKB-SubCell"/>
</dbReference>
<dbReference type="EMBL" id="KC612638">
    <property type="protein sequence ID" value="AGH60069.1"/>
    <property type="molecule type" value="Genomic_DNA"/>
</dbReference>
<evidence type="ECO:0000256" key="3">
    <source>
        <dbReference type="ARBA" id="ARBA00022622"/>
    </source>
</evidence>
<evidence type="ECO:0000259" key="8">
    <source>
        <dbReference type="Pfam" id="PF00913"/>
    </source>
</evidence>
<name>M4SVK8_9TRYP</name>
<dbReference type="SUPFAM" id="SSF58087">
    <property type="entry name" value="Variant surface glycoprotein (N-terminal domain)"/>
    <property type="match status" value="1"/>
</dbReference>
<dbReference type="Gene3D" id="3.90.150.10">
    <property type="entry name" value="Variant Surface Glycoprotein, subunit A domain 1"/>
    <property type="match status" value="1"/>
</dbReference>
<accession>M4SVK8</accession>
<feature type="region of interest" description="Disordered" evidence="7">
    <location>
        <begin position="205"/>
        <end position="226"/>
    </location>
</feature>
<evidence type="ECO:0000256" key="4">
    <source>
        <dbReference type="ARBA" id="ARBA00023136"/>
    </source>
</evidence>
<dbReference type="Pfam" id="PF00913">
    <property type="entry name" value="Trypan_glycop"/>
    <property type="match status" value="1"/>
</dbReference>
<sequence length="475" mass="50977">MTGFFLRVSFPLVVYYLESKKEKDGEAMTGNTNLTHGINSFAAKIYILTAAAAFSTKIADATHTTKRPFVATDFTEICTLSGQLKATGKYVRAKIKAQNDYAKQLTNLKIKVAAFHTTAQDKAKARLGAALAIVIEDQLTAAMSKLKDMVDTGINLASQAALAAGHIDGFMQTLGGTTKATPGSNACVIDSDVAQGSAHWRGLSQGLKGCSGSETDKTDTTTTNSAAEPSFAEVKKAGSATDAGTYSEANCQLTAHHATNTMTGAAYPNSNTLLTAGGVIKIAANDIQFQPLTQLATQSEGREVFKEAESRLATFKQQQPDQADKLEEHIYTKALEHEAIKAAVDYNTKGYRRKWEDIANDEQITDKIKAALGSSLEQFKDPFLAGIEKAIVKPPQEWEVNLADNKLSALAETSVLAKILLWQAAADQNRSKKVCVDQPEEATTVTEKDTTCQKKGTGDNCKNGCKVEGEGTEKK</sequence>
<feature type="domain" description="Trypanosome variant surface glycoprotein A-type N-terminal" evidence="8">
    <location>
        <begin position="60"/>
        <end position="421"/>
    </location>
</feature>
<dbReference type="Gene3D" id="4.10.110.20">
    <property type="entry name" value="Variant surface glycoprotein MITAT 1.2, VSG 221, C-terminal domain"/>
    <property type="match status" value="1"/>
</dbReference>
<evidence type="ECO:0000256" key="1">
    <source>
        <dbReference type="ARBA" id="ARBA00004609"/>
    </source>
</evidence>
<keyword evidence="4" id="KW-0472">Membrane</keyword>
<keyword evidence="6" id="KW-0449">Lipoprotein</keyword>